<evidence type="ECO:0000259" key="2">
    <source>
        <dbReference type="Pfam" id="PF12164"/>
    </source>
</evidence>
<dbReference type="Gene3D" id="2.60.480.10">
    <property type="entry name" value="eubacterium ventriosum atcc domain"/>
    <property type="match status" value="1"/>
</dbReference>
<keyword evidence="1" id="KW-0472">Membrane</keyword>
<evidence type="ECO:0000313" key="4">
    <source>
        <dbReference type="Proteomes" id="UP001596528"/>
    </source>
</evidence>
<organism evidence="3 4">
    <name type="scientific">Paenibacillus thermoaerophilus</name>
    <dbReference type="NCBI Taxonomy" id="1215385"/>
    <lineage>
        <taxon>Bacteria</taxon>
        <taxon>Bacillati</taxon>
        <taxon>Bacillota</taxon>
        <taxon>Bacilli</taxon>
        <taxon>Bacillales</taxon>
        <taxon>Paenibacillaceae</taxon>
        <taxon>Paenibacillus</taxon>
    </lineage>
</organism>
<dbReference type="InterPro" id="IPR038548">
    <property type="entry name" value="SporV_AA_N_sf"/>
</dbReference>
<evidence type="ECO:0000256" key="1">
    <source>
        <dbReference type="SAM" id="Phobius"/>
    </source>
</evidence>
<proteinExistence type="predicted"/>
<name>A0ABW2V3J3_9BACL</name>
<feature type="domain" description="Stage V sporulation protein AA" evidence="2">
    <location>
        <begin position="8"/>
        <end position="93"/>
    </location>
</feature>
<dbReference type="Pfam" id="PF12164">
    <property type="entry name" value="SporV_AA"/>
    <property type="match status" value="1"/>
</dbReference>
<sequence length="211" mass="24244">MAHTPEPIVYVRLRKRARVPAASPVRIGDVASLSAGDAAIEEQLRNLIVYRPAEQDGQLVLIDMMRLVAVMRGAYPNLRPELYGEPHSLVELADRPRKPNYAWLSVMWVMLFFGSGLAIMNFHEDVSMPEVHARIYKLVTGRDEAHPYLLQIPYSIGLGAGMIVFFNQLFKKKFSEEPSPLEVEMYGYEQSMDQYIVSEEYKRMDDRRPRP</sequence>
<keyword evidence="4" id="KW-1185">Reference proteome</keyword>
<dbReference type="EMBL" id="JBHTGQ010000027">
    <property type="protein sequence ID" value="MFC7750727.1"/>
    <property type="molecule type" value="Genomic_DNA"/>
</dbReference>
<gene>
    <name evidence="3" type="ORF">ACFQWB_12440</name>
</gene>
<feature type="transmembrane region" description="Helical" evidence="1">
    <location>
        <begin position="101"/>
        <end position="122"/>
    </location>
</feature>
<dbReference type="InterPro" id="IPR021997">
    <property type="entry name" value="SporV_AA"/>
</dbReference>
<comment type="caution">
    <text evidence="3">The sequence shown here is derived from an EMBL/GenBank/DDBJ whole genome shotgun (WGS) entry which is preliminary data.</text>
</comment>
<keyword evidence="1" id="KW-0812">Transmembrane</keyword>
<dbReference type="Proteomes" id="UP001596528">
    <property type="component" value="Unassembled WGS sequence"/>
</dbReference>
<dbReference type="RefSeq" id="WP_138789995.1">
    <property type="nucleotide sequence ID" value="NZ_JBHTGQ010000027.1"/>
</dbReference>
<protein>
    <submittedName>
        <fullName evidence="3">Stage V sporulation protein AA</fullName>
    </submittedName>
</protein>
<keyword evidence="1" id="KW-1133">Transmembrane helix</keyword>
<reference evidence="4" key="1">
    <citation type="journal article" date="2019" name="Int. J. Syst. Evol. Microbiol.">
        <title>The Global Catalogue of Microorganisms (GCM) 10K type strain sequencing project: providing services to taxonomists for standard genome sequencing and annotation.</title>
        <authorList>
            <consortium name="The Broad Institute Genomics Platform"/>
            <consortium name="The Broad Institute Genome Sequencing Center for Infectious Disease"/>
            <person name="Wu L."/>
            <person name="Ma J."/>
        </authorList>
    </citation>
    <scope>NUCLEOTIDE SEQUENCE [LARGE SCALE GENOMIC DNA]</scope>
    <source>
        <strain evidence="4">JCM 18657</strain>
    </source>
</reference>
<evidence type="ECO:0000313" key="3">
    <source>
        <dbReference type="EMBL" id="MFC7750727.1"/>
    </source>
</evidence>
<accession>A0ABW2V3J3</accession>
<feature type="transmembrane region" description="Helical" evidence="1">
    <location>
        <begin position="148"/>
        <end position="166"/>
    </location>
</feature>